<keyword evidence="1" id="KW-1133">Transmembrane helix</keyword>
<dbReference type="InterPro" id="IPR010331">
    <property type="entry name" value="ExoD"/>
</dbReference>
<protein>
    <submittedName>
        <fullName evidence="2">Exopolysaccharide biosynthesis protein</fullName>
    </submittedName>
</protein>
<dbReference type="KEGG" id="moc:BB934_03305"/>
<dbReference type="Pfam" id="PF06055">
    <property type="entry name" value="ExoD"/>
    <property type="match status" value="1"/>
</dbReference>
<dbReference type="EMBL" id="CP016616">
    <property type="protein sequence ID" value="ANY77369.1"/>
    <property type="molecule type" value="Genomic_DNA"/>
</dbReference>
<reference evidence="2" key="1">
    <citation type="submission" date="2016-07" db="EMBL/GenBank/DDBJ databases">
        <title>Microvirga ossetica sp. nov. a new species of rhizobia isolated from root nodules of the legume species Vicia alpestris Steven originated from North Ossetia region in the Caucasus.</title>
        <authorList>
            <person name="Safronova V.I."/>
            <person name="Kuznetsova I.G."/>
            <person name="Sazanova A.L."/>
            <person name="Belimov A."/>
            <person name="Andronov E."/>
            <person name="Osledkin Y.S."/>
            <person name="Onishchuk O.P."/>
            <person name="Kurchak O.N."/>
            <person name="Shaposhnikov A.I."/>
            <person name="Willems A."/>
            <person name="Tikhonovich I.A."/>
        </authorList>
    </citation>
    <scope>NUCLEOTIDE SEQUENCE [LARGE SCALE GENOMIC DNA]</scope>
    <source>
        <strain evidence="2">V5/3M</strain>
    </source>
</reference>
<proteinExistence type="predicted"/>
<feature type="transmembrane region" description="Helical" evidence="1">
    <location>
        <begin position="74"/>
        <end position="94"/>
    </location>
</feature>
<keyword evidence="1" id="KW-0812">Transmembrane</keyword>
<name>A0A1B2EBP6_9HYPH</name>
<dbReference type="AlphaFoldDB" id="A0A1B2EBP6"/>
<sequence length="222" mass="23748">MPDPSSSLATVALADGDAEPRQRFSEVLRGLAARPVPVISIGDVLNAFGDRAFGALMLLFAAPNMLPLPPGMSALLGAPLLFITAQLMLGRATLWMPRVIRERSISRDFFALLTAKLSPILHRAERFLQPRISMLLHPVPERIVGAACLLLAIILFLPIPFGNIPPAFAIAAFALGILERDGFATIIGWLATIGSVLILAAISSAIIAGIRAFLEQLWVLIG</sequence>
<evidence type="ECO:0000313" key="2">
    <source>
        <dbReference type="EMBL" id="ANY77369.1"/>
    </source>
</evidence>
<evidence type="ECO:0000256" key="1">
    <source>
        <dbReference type="SAM" id="Phobius"/>
    </source>
</evidence>
<organism evidence="2">
    <name type="scientific">Microvirga ossetica</name>
    <dbReference type="NCBI Taxonomy" id="1882682"/>
    <lineage>
        <taxon>Bacteria</taxon>
        <taxon>Pseudomonadati</taxon>
        <taxon>Pseudomonadota</taxon>
        <taxon>Alphaproteobacteria</taxon>
        <taxon>Hyphomicrobiales</taxon>
        <taxon>Methylobacteriaceae</taxon>
        <taxon>Microvirga</taxon>
    </lineage>
</organism>
<dbReference type="PANTHER" id="PTHR41795">
    <property type="entry name" value="EXOPOLYSACCHARIDE SYNTHESIS PROTEIN"/>
    <property type="match status" value="1"/>
</dbReference>
<dbReference type="OrthoDB" id="8550083at2"/>
<feature type="transmembrane region" description="Helical" evidence="1">
    <location>
        <begin position="143"/>
        <end position="174"/>
    </location>
</feature>
<accession>A0A1B2EBP6</accession>
<dbReference type="PANTHER" id="PTHR41795:SF1">
    <property type="entry name" value="EXOPOLYSACCHARIDE SYNTHESIS PROTEIN"/>
    <property type="match status" value="1"/>
</dbReference>
<gene>
    <name evidence="2" type="ORF">BB934_03305</name>
</gene>
<keyword evidence="1" id="KW-0472">Membrane</keyword>
<dbReference type="PIRSF" id="PIRSF033239">
    <property type="entry name" value="ExoD"/>
    <property type="match status" value="1"/>
</dbReference>
<dbReference type="RefSeq" id="WP_099508367.1">
    <property type="nucleotide sequence ID" value="NZ_CP016616.1"/>
</dbReference>
<feature type="transmembrane region" description="Helical" evidence="1">
    <location>
        <begin position="186"/>
        <end position="214"/>
    </location>
</feature>